<name>A0ABY9IZ36_9ACTN</name>
<dbReference type="Gene3D" id="2.60.120.200">
    <property type="match status" value="1"/>
</dbReference>
<feature type="domain" description="Alpha-N-acetylglucosaminidase tim-barrel" evidence="2">
    <location>
        <begin position="135"/>
        <end position="454"/>
    </location>
</feature>
<evidence type="ECO:0000313" key="5">
    <source>
        <dbReference type="EMBL" id="WLQ59233.1"/>
    </source>
</evidence>
<dbReference type="Gene3D" id="3.30.379.10">
    <property type="entry name" value="Chitobiase/beta-hexosaminidase domain 2-like"/>
    <property type="match status" value="1"/>
</dbReference>
<dbReference type="Pfam" id="PF05089">
    <property type="entry name" value="NAGLU"/>
    <property type="match status" value="1"/>
</dbReference>
<evidence type="ECO:0000256" key="1">
    <source>
        <dbReference type="ARBA" id="ARBA00022801"/>
    </source>
</evidence>
<dbReference type="Gene3D" id="3.20.20.80">
    <property type="entry name" value="Glycosidases"/>
    <property type="match status" value="1"/>
</dbReference>
<dbReference type="Proteomes" id="UP001235744">
    <property type="component" value="Chromosome"/>
</dbReference>
<sequence length="1037" mass="112324">MTQLSRRTLLSSAGAVGMSAALGTRIPAVAGPARTAAATAPARAALGRLLGGHADQFRLTLLDPADGGERFRVGGSRGRIEVAGTGPAVILTGVHWYLKYVCDAVISWAGSQLDLPAVLPAPGQPLERAATVPHRFAFNDTYDGYTAPYADWARWERTLDVLALHGCNEIFLTVGQEAVYHRVLQEFGYSDAEARAWIPAPTHQPWWLLQNMSGYGGPVGPELIARRAALGRRAADRMRELGMAPVLPGYFGTVPGEFADRNPGASVVPQGLWSGFRRPDWLDPRTDTFARVAESFYRHQRVLFDDVPSYKMDILHEGGSAGGVDIPEAARGIERALQTARPGATWVIMGWTGNPRPEMLAALDKTHVLIVDGRSELDESTDREKEWGNTPYAFGAIPNFGGRTTLGAMAPSWTQKFPAWRDKTDSALTGTAYLPESTDRDPAAFELFTELAWREETVDRTEWFARYAQFRYGGRDGQATAAFAALRDTAYDVQSSDGRPHDSLFAARPDLAAVNATYWGTTQLSFDSAGFDRAFAGLLAVREPLRRSEAYRFDLTDFARQALANRSRQLLPQLRAAYNRKDRDAFAALSSLWLKLMRLSDEMTGGHRAFMLGPWLEEARRYASSPAEAAQLEHSARALITTWADRPAADVGKLANYANRDWQGLIGDFHLPQWQSYLDEMADALAHGRAPRTFDWYAVEEPWTHERKAYPLRELNASAVHRTARRVYETLSTAPYQGTVTVEADRATMEPGGSAVVEAGFRNVNGLRPTGRVRFCLTVPGLESEAQGPVEQAGVEAGGSAGASWRVTAPPAAPKEPLEPHPFELRTEYGPRGERPVTAVVQGRIYVAGPLEAGWLTHNANDASFGQAADRFAIDGAGSDLWGSTAQFGAVYRAAAFMDGGRATVRVDSQENTGNWARAGIVVRNAMATAGSRGFLNLALTPANGVVLSYDANGDGTLEKRDSLPGVAGPVLLRLTRTGASYTGSCSTDGGTTWQTMGTATVPGAAAVQDVGFFMTAANGGSGRRGRADFSGWSLEG</sequence>
<accession>A0ABY9IZ36</accession>
<dbReference type="InterPro" id="IPR029018">
    <property type="entry name" value="Hex-like_dom2"/>
</dbReference>
<dbReference type="InterPro" id="IPR007781">
    <property type="entry name" value="NAGLU"/>
</dbReference>
<dbReference type="InterPro" id="IPR006311">
    <property type="entry name" value="TAT_signal"/>
</dbReference>
<evidence type="ECO:0000259" key="4">
    <source>
        <dbReference type="Pfam" id="PF12972"/>
    </source>
</evidence>
<feature type="domain" description="Alpha-N-acetylglucosaminidase N-terminal" evidence="3">
    <location>
        <begin position="41"/>
        <end position="121"/>
    </location>
</feature>
<protein>
    <submittedName>
        <fullName evidence="5">Alpha-N-acetylglucosaminidase</fullName>
    </submittedName>
</protein>
<dbReference type="Pfam" id="PF12972">
    <property type="entry name" value="NAGLU_C"/>
    <property type="match status" value="1"/>
</dbReference>
<dbReference type="PANTHER" id="PTHR12872:SF1">
    <property type="entry name" value="ALPHA-N-ACETYLGLUCOSAMINIDASE"/>
    <property type="match status" value="1"/>
</dbReference>
<evidence type="ECO:0000313" key="6">
    <source>
        <dbReference type="Proteomes" id="UP001235744"/>
    </source>
</evidence>
<dbReference type="Gene3D" id="1.20.120.670">
    <property type="entry name" value="N-acetyl-b-d-glucoasminidase"/>
    <property type="match status" value="1"/>
</dbReference>
<dbReference type="Pfam" id="PF12971">
    <property type="entry name" value="NAGLU_N"/>
    <property type="match status" value="1"/>
</dbReference>
<keyword evidence="6" id="KW-1185">Reference proteome</keyword>
<reference evidence="5 6" key="1">
    <citation type="submission" date="2023-03" db="EMBL/GenBank/DDBJ databases">
        <title>Isolation and description of six Streptomyces strains from soil environments, able to metabolize different microbial glucans.</title>
        <authorList>
            <person name="Widen T."/>
            <person name="Larsbrink J."/>
        </authorList>
    </citation>
    <scope>NUCLEOTIDE SEQUENCE [LARGE SCALE GENOMIC DNA]</scope>
    <source>
        <strain evidence="5 6">Alt2</strain>
    </source>
</reference>
<feature type="domain" description="Alpha-N-acetylglucosaminidase C-terminal" evidence="4">
    <location>
        <begin position="463"/>
        <end position="728"/>
    </location>
</feature>
<dbReference type="RefSeq" id="WP_306069948.1">
    <property type="nucleotide sequence ID" value="NZ_CP120988.1"/>
</dbReference>
<dbReference type="InterPro" id="IPR024732">
    <property type="entry name" value="NAGLU_C"/>
</dbReference>
<dbReference type="PROSITE" id="PS51318">
    <property type="entry name" value="TAT"/>
    <property type="match status" value="1"/>
</dbReference>
<keyword evidence="1" id="KW-0378">Hydrolase</keyword>
<dbReference type="PANTHER" id="PTHR12872">
    <property type="entry name" value="ALPHA-N-ACETYLGLUCOSAMINIDASE"/>
    <property type="match status" value="1"/>
</dbReference>
<evidence type="ECO:0000259" key="3">
    <source>
        <dbReference type="Pfam" id="PF12971"/>
    </source>
</evidence>
<dbReference type="InterPro" id="IPR024733">
    <property type="entry name" value="NAGLU_tim-barrel"/>
</dbReference>
<organism evidence="5 6">
    <name type="scientific">Streptomyces poriferorum</name>
    <dbReference type="NCBI Taxonomy" id="2798799"/>
    <lineage>
        <taxon>Bacteria</taxon>
        <taxon>Bacillati</taxon>
        <taxon>Actinomycetota</taxon>
        <taxon>Actinomycetes</taxon>
        <taxon>Kitasatosporales</taxon>
        <taxon>Streptomycetaceae</taxon>
        <taxon>Streptomyces</taxon>
    </lineage>
</organism>
<gene>
    <name evidence="5" type="ORF">P8A19_29110</name>
</gene>
<dbReference type="EMBL" id="CP120988">
    <property type="protein sequence ID" value="WLQ59233.1"/>
    <property type="molecule type" value="Genomic_DNA"/>
</dbReference>
<proteinExistence type="predicted"/>
<evidence type="ECO:0000259" key="2">
    <source>
        <dbReference type="Pfam" id="PF05089"/>
    </source>
</evidence>
<dbReference type="InterPro" id="IPR024240">
    <property type="entry name" value="NAGLU_N"/>
</dbReference>